<reference evidence="3 4" key="1">
    <citation type="submission" date="2019-03" db="EMBL/GenBank/DDBJ databases">
        <title>Empedobacter tilapiae sp. nov., isolated from an intestine of Nile tilapia Oreochromis niloticus.</title>
        <authorList>
            <person name="Kim Y.-O."/>
            <person name="Yoon J.-H."/>
        </authorList>
    </citation>
    <scope>NUCLEOTIDE SEQUENCE [LARGE SCALE GENOMIC DNA]</scope>
    <source>
        <strain evidence="3 4">MRS2</strain>
    </source>
</reference>
<sequence length="514" mass="58090">MNNLFLLSFIGFTSISNAQITEHTVKHCYNDNINNANINLLKPITVRVNAIVLYRDDGSGNFKLLGSDQESIEQSKVFMEYLDYTNYVYSNLVKPANYDNCGYNGAEFFSDMKIRITNNVIPIANTYYWNMRNGGTDLTKNPYILGSFTPSSNWYLNPLDDVIHNSPNYPKAINSYFTSDALAHDSVVKTKGNYWPFSTTIAGGESPSFTDFNKSSRTHVPLRFLKYFYHKYKLAEQYNTSWEETRNWHINDARGGVAHELGHNFNLGHLSSCTNNIMNPEGSSPKNFLTPTQIRTVHDNLTKTNLIQFVTEDSYYNAGLKITQDQTWNGKRRIYSDLIIESGANLTLKGDLIMPPQSVIYIRNGGTLTLDGGVILSADNKNWGGLYKSPQGNFTVTSNTNSNALHANTYFKIIANPTNLTPCFSLIEQGKESNLIDQIKIYPNPSDGNIHIEINDQNFEGARISIYNYMNQKIESKNVTLQKTSFNLTSIPKGNYIVIIEKGTEKISKQLIIK</sequence>
<evidence type="ECO:0000313" key="4">
    <source>
        <dbReference type="Proteomes" id="UP000297998"/>
    </source>
</evidence>
<accession>A0A4Z1CAR7</accession>
<organism evidence="3 4">
    <name type="scientific">Empedobacter tilapiae</name>
    <dbReference type="NCBI Taxonomy" id="2491114"/>
    <lineage>
        <taxon>Bacteria</taxon>
        <taxon>Pseudomonadati</taxon>
        <taxon>Bacteroidota</taxon>
        <taxon>Flavobacteriia</taxon>
        <taxon>Flavobacteriales</taxon>
        <taxon>Weeksellaceae</taxon>
        <taxon>Empedobacter</taxon>
    </lineage>
</organism>
<dbReference type="Pfam" id="PF18962">
    <property type="entry name" value="Por_Secre_tail"/>
    <property type="match status" value="1"/>
</dbReference>
<evidence type="ECO:0000313" key="3">
    <source>
        <dbReference type="EMBL" id="TGN29381.1"/>
    </source>
</evidence>
<protein>
    <submittedName>
        <fullName evidence="3">T9SS type A sorting domain-containing protein</fullName>
    </submittedName>
</protein>
<dbReference type="RefSeq" id="WP_135834833.1">
    <property type="nucleotide sequence ID" value="NZ_SRPE01000003.1"/>
</dbReference>
<dbReference type="Proteomes" id="UP000297998">
    <property type="component" value="Unassembled WGS sequence"/>
</dbReference>
<feature type="domain" description="Secretion system C-terminal sorting" evidence="2">
    <location>
        <begin position="441"/>
        <end position="513"/>
    </location>
</feature>
<comment type="caution">
    <text evidence="3">The sequence shown here is derived from an EMBL/GenBank/DDBJ whole genome shotgun (WGS) entry which is preliminary data.</text>
</comment>
<dbReference type="SUPFAM" id="SSF55486">
    <property type="entry name" value="Metalloproteases ('zincins'), catalytic domain"/>
    <property type="match status" value="1"/>
</dbReference>
<gene>
    <name evidence="3" type="ORF">E4J94_05410</name>
</gene>
<dbReference type="AlphaFoldDB" id="A0A4Z1CAR7"/>
<name>A0A4Z1CAR7_9FLAO</name>
<evidence type="ECO:0000256" key="1">
    <source>
        <dbReference type="ARBA" id="ARBA00022729"/>
    </source>
</evidence>
<dbReference type="NCBIfam" id="TIGR04183">
    <property type="entry name" value="Por_Secre_tail"/>
    <property type="match status" value="1"/>
</dbReference>
<keyword evidence="1" id="KW-0732">Signal</keyword>
<dbReference type="EMBL" id="SRPE01000003">
    <property type="protein sequence ID" value="TGN29381.1"/>
    <property type="molecule type" value="Genomic_DNA"/>
</dbReference>
<keyword evidence="4" id="KW-1185">Reference proteome</keyword>
<evidence type="ECO:0000259" key="2">
    <source>
        <dbReference type="Pfam" id="PF18962"/>
    </source>
</evidence>
<dbReference type="InterPro" id="IPR026444">
    <property type="entry name" value="Secre_tail"/>
</dbReference>
<dbReference type="OrthoDB" id="1451456at2"/>
<proteinExistence type="predicted"/>